<evidence type="ECO:0000313" key="2">
    <source>
        <dbReference type="Proteomes" id="UP001243977"/>
    </source>
</evidence>
<organism evidence="1 2">
    <name type="scientific">Arthrobacter phage VroomVroom</name>
    <dbReference type="NCBI Taxonomy" id="3049371"/>
    <lineage>
        <taxon>Viruses</taxon>
        <taxon>Duplodnaviria</taxon>
        <taxon>Heunggongvirae</taxon>
        <taxon>Uroviricota</taxon>
        <taxon>Caudoviricetes</taxon>
        <taxon>Casidaviridae</taxon>
        <taxon>Hilgardvirus</taxon>
        <taxon>Hilgardvirus vroomvroom</taxon>
    </lineage>
</organism>
<protein>
    <submittedName>
        <fullName evidence="1">Tail assembly chaperone</fullName>
    </submittedName>
</protein>
<accession>A0AA49FAF4</accession>
<dbReference type="Proteomes" id="UP001243977">
    <property type="component" value="Segment"/>
</dbReference>
<name>A0AA49FAF4_9CAUD</name>
<keyword evidence="2" id="KW-1185">Reference proteome</keyword>
<gene>
    <name evidence="1" type="primary">14</name>
    <name evidence="1" type="ORF">SEA_VROOMVROOM_14</name>
</gene>
<sequence length="202" mass="22078">MPTKNPTAAEALGDKVPFSFDGVDYFLAPTSEWPFDALEAFEDGKIAAFLRLILGTEQYAKFKAGRPNLAKTNEFVEAVQSALGVQGKLTGLAAILREVPHLLESDLLRFWGVDLADYWRGGLSLRRLSVLVKTLPPDSATVQHFSPDGNGWETGDYLLADIYGALTGQAHPARPNPKKAARQASLVAKLKAQRERLEAQTN</sequence>
<evidence type="ECO:0000313" key="1">
    <source>
        <dbReference type="EMBL" id="WIC90164.1"/>
    </source>
</evidence>
<dbReference type="EMBL" id="OQ938592">
    <property type="protein sequence ID" value="WIC90164.1"/>
    <property type="molecule type" value="Genomic_DNA"/>
</dbReference>
<reference evidence="1" key="1">
    <citation type="submission" date="2023-05" db="EMBL/GenBank/DDBJ databases">
        <authorList>
            <person name="Barden S."/>
            <person name="Berber-Pulido R."/>
            <person name="Bursulaya I."/>
            <person name="Chawla E."/>
            <person name="Critzer N.A."/>
            <person name="Dawson N.R."/>
            <person name="Deal M.M."/>
            <person name="Douglas K.A."/>
            <person name="Estampa J.P."/>
            <person name="Gowdy G.A."/>
            <person name="Hamid B."/>
            <person name="Hernandez E.R."/>
            <person name="Hoang R.L."/>
            <person name="Hughes A.L."/>
            <person name="Kim C.J."/>
            <person name="Kretschmer T.O."/>
            <person name="Le V.D."/>
            <person name="Li A."/>
            <person name="Li M."/>
            <person name="Lim J.M."/>
            <person name="Martin K.B."/>
            <person name="Martinez D.M."/>
            <person name="Nguyen A.H."/>
            <person name="Okumura J.H."/>
            <person name="Ortiz-Gomez D.E."/>
            <person name="Pan C."/>
            <person name="Pisipati K.L."/>
            <person name="Reyimjan D."/>
            <person name="Robles A."/>
            <person name="Rodriguez J.F."/>
            <person name="Sacristan A."/>
            <person name="Scriven S.P."/>
            <person name="Smith S.M."/>
            <person name="Tosasuk K."/>
            <person name="Tran K.A."/>
            <person name="Unanwa N.C."/>
            <person name="Vajragiri S."/>
            <person name="Vanderpool L.R."/>
            <person name="Vu T.T."/>
            <person name="Wang X."/>
            <person name="Wu F."/>
            <person name="Zhu Y.A."/>
            <person name="Nguyen M."/>
            <person name="Stephenson J.C."/>
            <person name="Zorawik M."/>
            <person name="Garza D.R."/>
            <person name="Reputana M.J."/>
            <person name="Al Banaa F.A."/>
            <person name="Reddi K."/>
            <person name="Freise A.C."/>
            <person name="Furlong K.P."/>
            <person name="Rudner A.D."/>
            <person name="Beyer A.R."/>
            <person name="Chong R.A."/>
            <person name="Edgington N.P."/>
            <person name="Garcia Costas A.M."/>
            <person name="Gibb B.P."/>
            <person name="Klyczek K.K."/>
            <person name="Swerdlow S.J."/>
            <person name="Garlena R.A."/>
            <person name="Russell D.A."/>
            <person name="Jacobs-Sera D."/>
            <person name="Hatfull G.F."/>
        </authorList>
    </citation>
    <scope>NUCLEOTIDE SEQUENCE</scope>
</reference>
<proteinExistence type="predicted"/>